<dbReference type="AlphaFoldDB" id="A0A381TIF3"/>
<reference evidence="1" key="1">
    <citation type="submission" date="2018-05" db="EMBL/GenBank/DDBJ databases">
        <authorList>
            <person name="Lanie J.A."/>
            <person name="Ng W.-L."/>
            <person name="Kazmierczak K.M."/>
            <person name="Andrzejewski T.M."/>
            <person name="Davidsen T.M."/>
            <person name="Wayne K.J."/>
            <person name="Tettelin H."/>
            <person name="Glass J.I."/>
            <person name="Rusch D."/>
            <person name="Podicherti R."/>
            <person name="Tsui H.-C.T."/>
            <person name="Winkler M.E."/>
        </authorList>
    </citation>
    <scope>NUCLEOTIDE SEQUENCE</scope>
</reference>
<dbReference type="GO" id="GO:0030638">
    <property type="term" value="P:polyketide metabolic process"/>
    <property type="evidence" value="ECO:0007669"/>
    <property type="project" value="InterPro"/>
</dbReference>
<sequence>MEAPMSSDLIEAAKQSYIGYSEKNWDKVRAAVSPDFQYDEVVTGRNVSGIDAVLEIWDGWAAAFPHSEAEFHSAVASGNTVVLELTWNVTHTGPMPTPNGEVIGTGKTASVRAISVFEMENGKAVSCRQYFDMGTLLSQLGLN</sequence>
<evidence type="ECO:0008006" key="2">
    <source>
        <dbReference type="Google" id="ProtNLM"/>
    </source>
</evidence>
<dbReference type="InterPro" id="IPR032710">
    <property type="entry name" value="NTF2-like_dom_sf"/>
</dbReference>
<dbReference type="Pfam" id="PF07366">
    <property type="entry name" value="SnoaL"/>
    <property type="match status" value="1"/>
</dbReference>
<organism evidence="1">
    <name type="scientific">marine metagenome</name>
    <dbReference type="NCBI Taxonomy" id="408172"/>
    <lineage>
        <taxon>unclassified sequences</taxon>
        <taxon>metagenomes</taxon>
        <taxon>ecological metagenomes</taxon>
    </lineage>
</organism>
<dbReference type="SUPFAM" id="SSF54427">
    <property type="entry name" value="NTF2-like"/>
    <property type="match status" value="1"/>
</dbReference>
<gene>
    <name evidence="1" type="ORF">METZ01_LOCUS68750</name>
</gene>
<proteinExistence type="predicted"/>
<name>A0A381TIF3_9ZZZZ</name>
<dbReference type="EMBL" id="UINC01004652">
    <property type="protein sequence ID" value="SVA15896.1"/>
    <property type="molecule type" value="Genomic_DNA"/>
</dbReference>
<dbReference type="Gene3D" id="3.10.450.50">
    <property type="match status" value="1"/>
</dbReference>
<evidence type="ECO:0000313" key="1">
    <source>
        <dbReference type="EMBL" id="SVA15896.1"/>
    </source>
</evidence>
<dbReference type="PANTHER" id="PTHR38436">
    <property type="entry name" value="POLYKETIDE CYCLASE SNOAL-LIKE DOMAIN"/>
    <property type="match status" value="1"/>
</dbReference>
<protein>
    <recommendedName>
        <fullName evidence="2">SnoaL-like domain-containing protein</fullName>
    </recommendedName>
</protein>
<accession>A0A381TIF3</accession>
<dbReference type="PANTHER" id="PTHR38436:SF1">
    <property type="entry name" value="ESTER CYCLASE"/>
    <property type="match status" value="1"/>
</dbReference>
<dbReference type="InterPro" id="IPR009959">
    <property type="entry name" value="Cyclase_SnoaL-like"/>
</dbReference>